<dbReference type="EMBL" id="CCKQ01002858">
    <property type="protein sequence ID" value="CDW73973.1"/>
    <property type="molecule type" value="Genomic_DNA"/>
</dbReference>
<evidence type="ECO:0000313" key="7">
    <source>
        <dbReference type="Proteomes" id="UP000039865"/>
    </source>
</evidence>
<evidence type="ECO:0000256" key="1">
    <source>
        <dbReference type="ARBA" id="ARBA00022837"/>
    </source>
</evidence>
<feature type="region of interest" description="Disordered" evidence="3">
    <location>
        <begin position="573"/>
        <end position="605"/>
    </location>
</feature>
<feature type="domain" description="PIPK" evidence="5">
    <location>
        <begin position="618"/>
        <end position="972"/>
    </location>
</feature>
<dbReference type="Gene3D" id="1.10.238.10">
    <property type="entry name" value="EF-hand"/>
    <property type="match status" value="1"/>
</dbReference>
<reference evidence="6 7" key="1">
    <citation type="submission" date="2014-06" db="EMBL/GenBank/DDBJ databases">
        <authorList>
            <person name="Swart Estienne"/>
        </authorList>
    </citation>
    <scope>NUCLEOTIDE SEQUENCE [LARGE SCALE GENOMIC DNA]</scope>
    <source>
        <strain evidence="6 7">130c</strain>
    </source>
</reference>
<dbReference type="InterPro" id="IPR027484">
    <property type="entry name" value="PInositol-4-P-5-kinase_N"/>
</dbReference>
<dbReference type="PANTHER" id="PTHR23086">
    <property type="entry name" value="PHOSPHATIDYLINOSITOL-4-PHOSPHATE 5-KINASE"/>
    <property type="match status" value="1"/>
</dbReference>
<feature type="region of interest" description="Disordered" evidence="3">
    <location>
        <begin position="451"/>
        <end position="470"/>
    </location>
</feature>
<dbReference type="InterPro" id="IPR018247">
    <property type="entry name" value="EF_Hand_1_Ca_BS"/>
</dbReference>
<feature type="compositionally biased region" description="Basic and acidic residues" evidence="3">
    <location>
        <begin position="391"/>
        <end position="413"/>
    </location>
</feature>
<dbReference type="PROSITE" id="PS50222">
    <property type="entry name" value="EF_HAND_2"/>
    <property type="match status" value="1"/>
</dbReference>
<dbReference type="InterPro" id="IPR027483">
    <property type="entry name" value="PInositol-4-P-4/5-kinase_C_sf"/>
</dbReference>
<dbReference type="AlphaFoldDB" id="A0A077ZZM0"/>
<evidence type="ECO:0000259" key="5">
    <source>
        <dbReference type="PROSITE" id="PS51455"/>
    </source>
</evidence>
<evidence type="ECO:0000256" key="2">
    <source>
        <dbReference type="PROSITE-ProRule" id="PRU00781"/>
    </source>
</evidence>
<dbReference type="SUPFAM" id="SSF56104">
    <property type="entry name" value="SAICAR synthase-like"/>
    <property type="match status" value="1"/>
</dbReference>
<dbReference type="Gene3D" id="3.30.810.10">
    <property type="entry name" value="2-Layer Sandwich"/>
    <property type="match status" value="1"/>
</dbReference>
<keyword evidence="1" id="KW-0106">Calcium</keyword>
<evidence type="ECO:0000256" key="3">
    <source>
        <dbReference type="SAM" id="MobiDB-lite"/>
    </source>
</evidence>
<dbReference type="GO" id="GO:0005524">
    <property type="term" value="F:ATP binding"/>
    <property type="evidence" value="ECO:0007669"/>
    <property type="project" value="UniProtKB-UniRule"/>
</dbReference>
<dbReference type="GO" id="GO:0046854">
    <property type="term" value="P:phosphatidylinositol phosphate biosynthetic process"/>
    <property type="evidence" value="ECO:0007669"/>
    <property type="project" value="TreeGrafter"/>
</dbReference>
<dbReference type="Proteomes" id="UP000039865">
    <property type="component" value="Unassembled WGS sequence"/>
</dbReference>
<dbReference type="PANTHER" id="PTHR23086:SF8">
    <property type="entry name" value="PHOSPHATIDYLINOSITOL 5-PHOSPHATE 4-KINASE, ISOFORM A"/>
    <property type="match status" value="1"/>
</dbReference>
<keyword evidence="7" id="KW-1185">Reference proteome</keyword>
<keyword evidence="2 6" id="KW-0418">Kinase</keyword>
<name>A0A077ZZM0_STYLE</name>
<feature type="domain" description="EF-hand" evidence="4">
    <location>
        <begin position="87"/>
        <end position="122"/>
    </location>
</feature>
<proteinExistence type="predicted"/>
<evidence type="ECO:0000313" key="6">
    <source>
        <dbReference type="EMBL" id="CDW73973.1"/>
    </source>
</evidence>
<dbReference type="InterPro" id="IPR023610">
    <property type="entry name" value="PInositol-4/5-P-5/4-kinase"/>
</dbReference>
<dbReference type="Gene3D" id="3.30.800.10">
    <property type="entry name" value="Phosphatidylinositol Phosphate Kinase II Beta"/>
    <property type="match status" value="1"/>
</dbReference>
<keyword evidence="2" id="KW-0067">ATP-binding</keyword>
<dbReference type="OrthoDB" id="2129491at2759"/>
<dbReference type="GO" id="GO:0005509">
    <property type="term" value="F:calcium ion binding"/>
    <property type="evidence" value="ECO:0007669"/>
    <property type="project" value="InterPro"/>
</dbReference>
<feature type="compositionally biased region" description="Polar residues" evidence="3">
    <location>
        <begin position="582"/>
        <end position="604"/>
    </location>
</feature>
<accession>A0A077ZZM0</accession>
<sequence>MFCSCASKKPSEFKGQKFIAKPLKKQKQPVIQNQKEEIERKCDRKLGSTMHELFTLIERFETQANIVKDDKRMMDLQAFREILGILGNFKISERMFQAIDDDRDGLISLEDYLIYNDIVSHGEEREKDFITFKIFDIQGQGKVAYDDFKVFWSQFIELYGEALQTRLQYEEELVQFAFKEIAGDKQFFDFPAFEKAKSNNPQLLEWLEQPGYFMQENVKEALNNHKIDIKVLEDYHNEVMGAFDQIEQLLEDQFGLQRHYTSRDLSNKKPSFGGFLRSKTLANPQMRPSSKNAAAVMKNVSYFQNSKLGKFPDLNISPSPLKGDINDRPTEHFLNHNIPFQRSINLNDIILTINQQISAQGSPNFDSPQINPNLNFKQITRKNTKQSVVNQEHEIYQREDEKLPYEEDSHSESNFDQTDENMSLLSSERNDDDRKNMPIAYDVKSFDKKPSMSRIVEKKKPQTSQRETESARIVNLKAQKISKLPIFLNTPESLGNFETPSKHLQQIMRESLDAEKFLSINERQDESLKTDTHKNDAKLLQESMINKAQIVKEYIDKFRQNLDEIVQGQRNEIDSKRKSKVQNKSQKFSRNGQKSTALGETQNGEELANSDGQVIRIGHQKFDLILNIMIGIKKAISNLIEIPFMELGDKQFLTRQRLENQWISNVHSQNDQKIKDFVFFDYAPLVFQRIRRLSEISEEDYLYSLGPDSILNCFWNNNYQSLYELCSSGKSGSLFYYTEDQKYMIKTISRDEFKKLKEILKQYYNHIKQNPSTLITRFFGLHKVSWKVQAIIHKKYLVVMNNIFKSFDVGIRFDLKGSTQGRRTLKADDTLIAAESDIKRALKDLDFIDNIKHIRFTREPNDTKPRLEDILVKDAEFFAQTKILDYSLLLGRLKNPEIIREQILTGEIRSDGIYFTEDGNAYIAGIIDILTEYNSRKRIEYSYKRLKYGSSMSCLPPQLYAKRFQDFMRKIIQTIEQPLLDLDLPEQSNEKIVHEQSNQE</sequence>
<dbReference type="SMART" id="SM00330">
    <property type="entry name" value="PIPKc"/>
    <property type="match status" value="1"/>
</dbReference>
<dbReference type="SUPFAM" id="SSF47473">
    <property type="entry name" value="EF-hand"/>
    <property type="match status" value="1"/>
</dbReference>
<dbReference type="InterPro" id="IPR002048">
    <property type="entry name" value="EF_hand_dom"/>
</dbReference>
<dbReference type="GO" id="GO:0005886">
    <property type="term" value="C:plasma membrane"/>
    <property type="evidence" value="ECO:0007669"/>
    <property type="project" value="TreeGrafter"/>
</dbReference>
<dbReference type="InParanoid" id="A0A077ZZM0"/>
<dbReference type="InterPro" id="IPR002498">
    <property type="entry name" value="PInositol-4-P-4/5-kinase_core"/>
</dbReference>
<feature type="region of interest" description="Disordered" evidence="3">
    <location>
        <begin position="382"/>
        <end position="420"/>
    </location>
</feature>
<organism evidence="6 7">
    <name type="scientific">Stylonychia lemnae</name>
    <name type="common">Ciliate</name>
    <dbReference type="NCBI Taxonomy" id="5949"/>
    <lineage>
        <taxon>Eukaryota</taxon>
        <taxon>Sar</taxon>
        <taxon>Alveolata</taxon>
        <taxon>Ciliophora</taxon>
        <taxon>Intramacronucleata</taxon>
        <taxon>Spirotrichea</taxon>
        <taxon>Stichotrichia</taxon>
        <taxon>Sporadotrichida</taxon>
        <taxon>Oxytrichidae</taxon>
        <taxon>Stylonychinae</taxon>
        <taxon>Stylonychia</taxon>
    </lineage>
</organism>
<dbReference type="PROSITE" id="PS00018">
    <property type="entry name" value="EF_HAND_1"/>
    <property type="match status" value="1"/>
</dbReference>
<dbReference type="InterPro" id="IPR011992">
    <property type="entry name" value="EF-hand-dom_pair"/>
</dbReference>
<dbReference type="PROSITE" id="PS51455">
    <property type="entry name" value="PIPK"/>
    <property type="match status" value="1"/>
</dbReference>
<protein>
    <submittedName>
        <fullName evidence="6">Phosphatidylinositol-4-phosphate 5-kinase family protein</fullName>
    </submittedName>
</protein>
<dbReference type="GO" id="GO:0016308">
    <property type="term" value="F:1-phosphatidylinositol-4-phosphate 5-kinase activity"/>
    <property type="evidence" value="ECO:0007669"/>
    <property type="project" value="TreeGrafter"/>
</dbReference>
<keyword evidence="2" id="KW-0808">Transferase</keyword>
<keyword evidence="2" id="KW-0547">Nucleotide-binding</keyword>
<dbReference type="Pfam" id="PF01504">
    <property type="entry name" value="PIP5K"/>
    <property type="match status" value="2"/>
</dbReference>
<evidence type="ECO:0000259" key="4">
    <source>
        <dbReference type="PROSITE" id="PS50222"/>
    </source>
</evidence>
<gene>
    <name evidence="6" type="primary">Contig10593.g11311</name>
    <name evidence="6" type="ORF">STYLEM_2963</name>
</gene>
<dbReference type="CDD" id="cd00139">
    <property type="entry name" value="PIPKc"/>
    <property type="match status" value="1"/>
</dbReference>